<name>A0ABX1GAN3_9MICC</name>
<accession>A0ABX1GAN3</accession>
<protein>
    <submittedName>
        <fullName evidence="1">Uncharacterized protein</fullName>
    </submittedName>
</protein>
<keyword evidence="2" id="KW-1185">Reference proteome</keyword>
<dbReference type="RefSeq" id="WP_168153317.1">
    <property type="nucleotide sequence ID" value="NZ_JAAWVT010000012.1"/>
</dbReference>
<organism evidence="1 2">
    <name type="scientific">Paeniglutamicibacter terrestris</name>
    <dbReference type="NCBI Taxonomy" id="2723403"/>
    <lineage>
        <taxon>Bacteria</taxon>
        <taxon>Bacillati</taxon>
        <taxon>Actinomycetota</taxon>
        <taxon>Actinomycetes</taxon>
        <taxon>Micrococcales</taxon>
        <taxon>Micrococcaceae</taxon>
        <taxon>Paeniglutamicibacter</taxon>
    </lineage>
</organism>
<evidence type="ECO:0000313" key="2">
    <source>
        <dbReference type="Proteomes" id="UP000746595"/>
    </source>
</evidence>
<evidence type="ECO:0000313" key="1">
    <source>
        <dbReference type="EMBL" id="NKG22565.1"/>
    </source>
</evidence>
<sequence>MRRTVSPVILYESWSEDPDDDEYLCERNFSKAPFGAEETTWAAVYELTVKEIFLGAFSEEIGNIFYVRVCSPGFVDSDHRFRGRWRAELDGFSEWSNLPYFGDLAAAVGQFPASDLETYLTQ</sequence>
<comment type="caution">
    <text evidence="1">The sequence shown here is derived from an EMBL/GenBank/DDBJ whole genome shotgun (WGS) entry which is preliminary data.</text>
</comment>
<dbReference type="Proteomes" id="UP000746595">
    <property type="component" value="Unassembled WGS sequence"/>
</dbReference>
<gene>
    <name evidence="1" type="ORF">HED64_17840</name>
</gene>
<proteinExistence type="predicted"/>
<reference evidence="1 2" key="1">
    <citation type="submission" date="2020-04" db="EMBL/GenBank/DDBJ databases">
        <title>Paeniglutamicibacter sp. ANT13_2, a novel actinomycete isolated from sediment in Antarctica.</title>
        <authorList>
            <person name="Sakdapetsiri C."/>
            <person name="Pinyakong O."/>
        </authorList>
    </citation>
    <scope>NUCLEOTIDE SEQUENCE [LARGE SCALE GENOMIC DNA]</scope>
    <source>
        <strain evidence="1 2">ANT13_2</strain>
    </source>
</reference>
<dbReference type="EMBL" id="JAAWVT010000012">
    <property type="protein sequence ID" value="NKG22565.1"/>
    <property type="molecule type" value="Genomic_DNA"/>
</dbReference>